<evidence type="ECO:0000256" key="4">
    <source>
        <dbReference type="ARBA" id="ARBA00022490"/>
    </source>
</evidence>
<evidence type="ECO:0000313" key="8">
    <source>
        <dbReference type="EMBL" id="KAG2388653.1"/>
    </source>
</evidence>
<dbReference type="Pfam" id="PF01997">
    <property type="entry name" value="Translin"/>
    <property type="match status" value="1"/>
</dbReference>
<comment type="subcellular location">
    <subcellularLocation>
        <location evidence="2">Cytoplasm</location>
    </subcellularLocation>
    <subcellularLocation>
        <location evidence="1">Nucleus</location>
    </subcellularLocation>
</comment>
<evidence type="ECO:0000256" key="6">
    <source>
        <dbReference type="ARBA" id="ARBA00023125"/>
    </source>
</evidence>
<evidence type="ECO:0000256" key="1">
    <source>
        <dbReference type="ARBA" id="ARBA00004123"/>
    </source>
</evidence>
<dbReference type="GO" id="GO:0016070">
    <property type="term" value="P:RNA metabolic process"/>
    <property type="evidence" value="ECO:0007669"/>
    <property type="project" value="InterPro"/>
</dbReference>
<dbReference type="InterPro" id="IPR036081">
    <property type="entry name" value="Translin_sf"/>
</dbReference>
<evidence type="ECO:0000313" key="9">
    <source>
        <dbReference type="Proteomes" id="UP000816034"/>
    </source>
</evidence>
<name>A0AA88GYD4_NAELO</name>
<protein>
    <recommendedName>
        <fullName evidence="10">Translin</fullName>
    </recommendedName>
</protein>
<keyword evidence="7" id="KW-0539">Nucleus</keyword>
<keyword evidence="9" id="KW-1185">Reference proteome</keyword>
<dbReference type="GO" id="GO:0005634">
    <property type="term" value="C:nucleus"/>
    <property type="evidence" value="ECO:0007669"/>
    <property type="project" value="UniProtKB-SubCell"/>
</dbReference>
<sequence length="252" mass="29420">MEQIFQQTKDYFEELESIKEKIQSTIKEIDEPLAILQGLLQKIHQNKPNFSDHVKEICTLADPYIAKCAESLAKLSACIPVGGYYKYYNMWQYRLSNLCSVIALKHFITKDMENNMDHALITKDETEQLLGIDKLENFHLPLEDYLYGLCNLFSELNRYSVNCVIRLDFAKPFIIKDFLTQIYDGFKLLNLKNDSLRKRFDAIKYDVKKCEEIIYDLSIRGLNPQGKPVNLSVNPIVSNLDENQRDEMQQDL</sequence>
<accession>A0AA88GYD4</accession>
<keyword evidence="6" id="KW-0238">DNA-binding</keyword>
<evidence type="ECO:0008006" key="10">
    <source>
        <dbReference type="Google" id="ProtNLM"/>
    </source>
</evidence>
<comment type="similarity">
    <text evidence="3">Belongs to the translin family.</text>
</comment>
<dbReference type="EMBL" id="PYSW02000009">
    <property type="protein sequence ID" value="KAG2388653.1"/>
    <property type="molecule type" value="Genomic_DNA"/>
</dbReference>
<dbReference type="SUPFAM" id="SSF74784">
    <property type="entry name" value="Translin"/>
    <property type="match status" value="1"/>
</dbReference>
<dbReference type="InterPro" id="IPR016069">
    <property type="entry name" value="Translin_C"/>
</dbReference>
<organism evidence="8 9">
    <name type="scientific">Naegleria lovaniensis</name>
    <name type="common">Amoeba</name>
    <dbReference type="NCBI Taxonomy" id="51637"/>
    <lineage>
        <taxon>Eukaryota</taxon>
        <taxon>Discoba</taxon>
        <taxon>Heterolobosea</taxon>
        <taxon>Tetramitia</taxon>
        <taxon>Eutetramitia</taxon>
        <taxon>Vahlkampfiidae</taxon>
        <taxon>Naegleria</taxon>
    </lineage>
</organism>
<evidence type="ECO:0000256" key="5">
    <source>
        <dbReference type="ARBA" id="ARBA00022884"/>
    </source>
</evidence>
<reference evidence="8 9" key="1">
    <citation type="journal article" date="2018" name="BMC Genomics">
        <title>The genome of Naegleria lovaniensis, the basis for a comparative approach to unravel pathogenicity factors of the human pathogenic amoeba N. fowleri.</title>
        <authorList>
            <person name="Liechti N."/>
            <person name="Schurch N."/>
            <person name="Bruggmann R."/>
            <person name="Wittwer M."/>
        </authorList>
    </citation>
    <scope>NUCLEOTIDE SEQUENCE [LARGE SCALE GENOMIC DNA]</scope>
    <source>
        <strain evidence="8 9">ATCC 30569</strain>
    </source>
</reference>
<keyword evidence="5" id="KW-0694">RNA-binding</keyword>
<dbReference type="GO" id="GO:0003723">
    <property type="term" value="F:RNA binding"/>
    <property type="evidence" value="ECO:0007669"/>
    <property type="project" value="UniProtKB-KW"/>
</dbReference>
<evidence type="ECO:0000256" key="3">
    <source>
        <dbReference type="ARBA" id="ARBA00005902"/>
    </source>
</evidence>
<dbReference type="GeneID" id="68092554"/>
<gene>
    <name evidence="8" type="ORF">C9374_000092</name>
</gene>
<dbReference type="GO" id="GO:0003697">
    <property type="term" value="F:single-stranded DNA binding"/>
    <property type="evidence" value="ECO:0007669"/>
    <property type="project" value="InterPro"/>
</dbReference>
<dbReference type="Proteomes" id="UP000816034">
    <property type="component" value="Unassembled WGS sequence"/>
</dbReference>
<comment type="caution">
    <text evidence="8">The sequence shown here is derived from an EMBL/GenBank/DDBJ whole genome shotgun (WGS) entry which is preliminary data.</text>
</comment>
<dbReference type="InterPro" id="IPR016068">
    <property type="entry name" value="Translin_N"/>
</dbReference>
<dbReference type="AlphaFoldDB" id="A0AA88GYD4"/>
<dbReference type="Gene3D" id="1.20.58.190">
    <property type="entry name" value="Translin, domain 1"/>
    <property type="match status" value="1"/>
</dbReference>
<keyword evidence="4" id="KW-0963">Cytoplasm</keyword>
<evidence type="ECO:0000256" key="2">
    <source>
        <dbReference type="ARBA" id="ARBA00004496"/>
    </source>
</evidence>
<dbReference type="CDD" id="cd14819">
    <property type="entry name" value="Translin"/>
    <property type="match status" value="1"/>
</dbReference>
<dbReference type="PANTHER" id="PTHR10741">
    <property type="entry name" value="TRANSLIN AND TRANSLIN ASSOCIATED PROTEIN X"/>
    <property type="match status" value="1"/>
</dbReference>
<proteinExistence type="inferred from homology"/>
<dbReference type="RefSeq" id="XP_044552645.1">
    <property type="nucleotide sequence ID" value="XM_044699360.1"/>
</dbReference>
<dbReference type="GO" id="GO:0043565">
    <property type="term" value="F:sequence-specific DNA binding"/>
    <property type="evidence" value="ECO:0007669"/>
    <property type="project" value="InterPro"/>
</dbReference>
<evidence type="ECO:0000256" key="7">
    <source>
        <dbReference type="ARBA" id="ARBA00023242"/>
    </source>
</evidence>
<dbReference type="Gene3D" id="1.20.58.200">
    <property type="entry name" value="Translin, domain 2"/>
    <property type="match status" value="1"/>
</dbReference>
<dbReference type="GO" id="GO:0005737">
    <property type="term" value="C:cytoplasm"/>
    <property type="evidence" value="ECO:0007669"/>
    <property type="project" value="UniProtKB-SubCell"/>
</dbReference>
<dbReference type="InterPro" id="IPR002848">
    <property type="entry name" value="Translin_fam"/>
</dbReference>
<dbReference type="FunFam" id="1.20.58.200:FF:000002">
    <property type="entry name" value="Putative translin"/>
    <property type="match status" value="1"/>
</dbReference>
<dbReference type="InterPro" id="IPR033956">
    <property type="entry name" value="Translin"/>
</dbReference>